<reference evidence="3" key="2">
    <citation type="submission" date="2025-08" db="UniProtKB">
        <authorList>
            <consortium name="Ensembl"/>
        </authorList>
    </citation>
    <scope>IDENTIFICATION</scope>
</reference>
<dbReference type="SUPFAM" id="SSF81296">
    <property type="entry name" value="E set domains"/>
    <property type="match status" value="1"/>
</dbReference>
<dbReference type="InterPro" id="IPR001102">
    <property type="entry name" value="Transglutaminase_N"/>
</dbReference>
<proteinExistence type="inferred from homology"/>
<sequence length="71" mass="7694">EAGMLTPTYMNWHGSSNGQAHRTSRFSASEPVFRRGQAFHITVYMSQATQGGEAFSFVAETGEARQAPSGI</sequence>
<dbReference type="Proteomes" id="UP000001646">
    <property type="component" value="Unplaced"/>
</dbReference>
<evidence type="ECO:0000313" key="4">
    <source>
        <dbReference type="Proteomes" id="UP000001646"/>
    </source>
</evidence>
<evidence type="ECO:0000256" key="1">
    <source>
        <dbReference type="ARBA" id="ARBA00005968"/>
    </source>
</evidence>
<protein>
    <recommendedName>
        <fullName evidence="2">Transglutaminase N-terminal domain-containing protein</fullName>
    </recommendedName>
</protein>
<reference evidence="3" key="1">
    <citation type="submission" date="2009-12" db="EMBL/GenBank/DDBJ databases">
        <title>The Genome Sequence of Anolis carolinensis (Green Anole Lizard).</title>
        <authorList>
            <consortium name="The Genome Sequencing Platform"/>
            <person name="Di Palma F."/>
            <person name="Alfoldi J."/>
            <person name="Heiman D."/>
            <person name="Young S."/>
            <person name="Grabherr M."/>
            <person name="Johnson J."/>
            <person name="Lander E.S."/>
            <person name="Lindblad-Toh K."/>
        </authorList>
    </citation>
    <scope>NUCLEOTIDE SEQUENCE [LARGE SCALE GENOMIC DNA]</scope>
    <source>
        <strain evidence="3">JBL SC #1</strain>
    </source>
</reference>
<reference evidence="3" key="3">
    <citation type="submission" date="2025-09" db="UniProtKB">
        <authorList>
            <consortium name="Ensembl"/>
        </authorList>
    </citation>
    <scope>IDENTIFICATION</scope>
</reference>
<evidence type="ECO:0000259" key="2">
    <source>
        <dbReference type="Pfam" id="PF00868"/>
    </source>
</evidence>
<dbReference type="InterPro" id="IPR014756">
    <property type="entry name" value="Ig_E-set"/>
</dbReference>
<organism evidence="3 4">
    <name type="scientific">Anolis carolinensis</name>
    <name type="common">Green anole</name>
    <name type="synonym">American chameleon</name>
    <dbReference type="NCBI Taxonomy" id="28377"/>
    <lineage>
        <taxon>Eukaryota</taxon>
        <taxon>Metazoa</taxon>
        <taxon>Chordata</taxon>
        <taxon>Craniata</taxon>
        <taxon>Vertebrata</taxon>
        <taxon>Euteleostomi</taxon>
        <taxon>Lepidosauria</taxon>
        <taxon>Squamata</taxon>
        <taxon>Bifurcata</taxon>
        <taxon>Unidentata</taxon>
        <taxon>Episquamata</taxon>
        <taxon>Toxicofera</taxon>
        <taxon>Iguania</taxon>
        <taxon>Dactyloidae</taxon>
        <taxon>Anolis</taxon>
    </lineage>
</organism>
<accession>A0A803TJT8</accession>
<feature type="domain" description="Transglutaminase N-terminal" evidence="2">
    <location>
        <begin position="10"/>
        <end position="67"/>
    </location>
</feature>
<dbReference type="Ensembl" id="ENSACAT00000036578.1">
    <property type="protein sequence ID" value="ENSACAP00000035478.1"/>
    <property type="gene ID" value="ENSACAG00000042227.1"/>
</dbReference>
<comment type="similarity">
    <text evidence="1">Belongs to the transglutaminase superfamily. Transglutaminase family.</text>
</comment>
<dbReference type="Pfam" id="PF00868">
    <property type="entry name" value="Transglut_N"/>
    <property type="match status" value="1"/>
</dbReference>
<dbReference type="AlphaFoldDB" id="A0A803TJT8"/>
<dbReference type="Gene3D" id="2.60.40.10">
    <property type="entry name" value="Immunoglobulins"/>
    <property type="match status" value="1"/>
</dbReference>
<name>A0A803TJT8_ANOCA</name>
<evidence type="ECO:0000313" key="3">
    <source>
        <dbReference type="Ensembl" id="ENSACAP00000035478.1"/>
    </source>
</evidence>
<dbReference type="InterPro" id="IPR013783">
    <property type="entry name" value="Ig-like_fold"/>
</dbReference>
<dbReference type="InParanoid" id="A0A803TJT8"/>
<keyword evidence="4" id="KW-1185">Reference proteome</keyword>